<organism evidence="1 2">
    <name type="scientific">Brassica cretica</name>
    <name type="common">Mustard</name>
    <dbReference type="NCBI Taxonomy" id="69181"/>
    <lineage>
        <taxon>Eukaryota</taxon>
        <taxon>Viridiplantae</taxon>
        <taxon>Streptophyta</taxon>
        <taxon>Embryophyta</taxon>
        <taxon>Tracheophyta</taxon>
        <taxon>Spermatophyta</taxon>
        <taxon>Magnoliopsida</taxon>
        <taxon>eudicotyledons</taxon>
        <taxon>Gunneridae</taxon>
        <taxon>Pentapetalae</taxon>
        <taxon>rosids</taxon>
        <taxon>malvids</taxon>
        <taxon>Brassicales</taxon>
        <taxon>Brassicaceae</taxon>
        <taxon>Brassiceae</taxon>
        <taxon>Brassica</taxon>
    </lineage>
</organism>
<protein>
    <submittedName>
        <fullName evidence="1">Uncharacterized protein</fullName>
    </submittedName>
</protein>
<evidence type="ECO:0000313" key="2">
    <source>
        <dbReference type="Proteomes" id="UP000712600"/>
    </source>
</evidence>
<evidence type="ECO:0000313" key="1">
    <source>
        <dbReference type="EMBL" id="KAF3538782.1"/>
    </source>
</evidence>
<dbReference type="AlphaFoldDB" id="A0A8S9QGD5"/>
<gene>
    <name evidence="1" type="ORF">F2Q69_00023104</name>
</gene>
<comment type="caution">
    <text evidence="1">The sequence shown here is derived from an EMBL/GenBank/DDBJ whole genome shotgun (WGS) entry which is preliminary data.</text>
</comment>
<accession>A0A8S9QGD5</accession>
<dbReference type="Proteomes" id="UP000712600">
    <property type="component" value="Unassembled WGS sequence"/>
</dbReference>
<reference evidence="1" key="1">
    <citation type="submission" date="2019-12" db="EMBL/GenBank/DDBJ databases">
        <title>Genome sequencing and annotation of Brassica cretica.</title>
        <authorList>
            <person name="Studholme D.J."/>
            <person name="Sarris P."/>
        </authorList>
    </citation>
    <scope>NUCLEOTIDE SEQUENCE</scope>
    <source>
        <strain evidence="1">PFS-109/04</strain>
        <tissue evidence="1">Leaf</tissue>
    </source>
</reference>
<name>A0A8S9QGD5_BRACR</name>
<proteinExistence type="predicted"/>
<dbReference type="EMBL" id="QGKX02001290">
    <property type="protein sequence ID" value="KAF3538782.1"/>
    <property type="molecule type" value="Genomic_DNA"/>
</dbReference>
<sequence length="105" mass="12055">MRYYKVMFAREFGDLFGAVNRPDAWPSLLFQVREIESEAIGMREARWVVVSRGQNRGATFIAQSVNKGLMQSYVARSHPEWLFEVMIGDSCGCCYQVVILELLVE</sequence>